<dbReference type="InterPro" id="IPR027417">
    <property type="entry name" value="P-loop_NTPase"/>
</dbReference>
<evidence type="ECO:0000256" key="6">
    <source>
        <dbReference type="ARBA" id="ARBA00023136"/>
    </source>
</evidence>
<dbReference type="Proteomes" id="UP001620645">
    <property type="component" value="Unassembled WGS sequence"/>
</dbReference>
<dbReference type="SUPFAM" id="SSF52540">
    <property type="entry name" value="P-loop containing nucleoside triphosphate hydrolases"/>
    <property type="match status" value="1"/>
</dbReference>
<evidence type="ECO:0000313" key="10">
    <source>
        <dbReference type="EMBL" id="KAL3079811.1"/>
    </source>
</evidence>
<feature type="region of interest" description="Disordered" evidence="8">
    <location>
        <begin position="330"/>
        <end position="377"/>
    </location>
</feature>
<evidence type="ECO:0000256" key="5">
    <source>
        <dbReference type="ARBA" id="ARBA00022989"/>
    </source>
</evidence>
<evidence type="ECO:0000259" key="9">
    <source>
        <dbReference type="PROSITE" id="PS50893"/>
    </source>
</evidence>
<evidence type="ECO:0000256" key="3">
    <source>
        <dbReference type="ARBA" id="ARBA00022448"/>
    </source>
</evidence>
<comment type="caution">
    <text evidence="10">The sequence shown here is derived from an EMBL/GenBank/DDBJ whole genome shotgun (WGS) entry which is preliminary data.</text>
</comment>
<comment type="subcellular location">
    <subcellularLocation>
        <location evidence="1">Membrane</location>
        <topology evidence="1">Multi-pass membrane protein</topology>
    </subcellularLocation>
</comment>
<evidence type="ECO:0000256" key="4">
    <source>
        <dbReference type="ARBA" id="ARBA00022692"/>
    </source>
</evidence>
<proteinExistence type="inferred from homology"/>
<feature type="region of interest" description="Disordered" evidence="8">
    <location>
        <begin position="392"/>
        <end position="420"/>
    </location>
</feature>
<keyword evidence="7" id="KW-0175">Coiled coil</keyword>
<sequence>MDYGVERKRRRLSNYGATSPTKSVQEVKPVELSCHGLTAVHAKSGRKILDDASGMADAGQLVALTGDGGVGKTTLLNTLLNHNLKTLSVEGQMLINAHSLGRFITCVIGYVQQDDLFTGTPTVKEHLMAQAQLRMVGHTQRTMRRRVNELEEAISDGEARRLPFAFEPRHNPQIIFALQPTKDPGSSMVDSVVSHILRTLNLFGRRIVVTIHRPSEGMCQKFERNRRLFRLIESQQRVINRLTLTTRQQQRTIEQLTETIEQLTETNQQLALGGQQQHALGDQQHAAALGFGGQQHYALGDQQHAAALGFGGQQHYALGDQQHAAALGFGGQQQHPLGNQQQHPLGNQQQHPLGNQQQHPLGNQQQHPLGNQQQHALGNQQHAAALGFGGQQHYALGGQPENFGGQLMHGQHGPPPPPPQ</sequence>
<accession>A0ABD2IQR2</accession>
<gene>
    <name evidence="10" type="ORF">niasHS_014093</name>
</gene>
<keyword evidence="6" id="KW-0472">Membrane</keyword>
<dbReference type="AlphaFoldDB" id="A0ABD2IQR2"/>
<comment type="similarity">
    <text evidence="2">Belongs to the ABC transporter superfamily. ABCG family. Eye pigment precursor importer (TC 3.A.1.204) subfamily.</text>
</comment>
<keyword evidence="4" id="KW-0812">Transmembrane</keyword>
<evidence type="ECO:0000256" key="8">
    <source>
        <dbReference type="SAM" id="MobiDB-lite"/>
    </source>
</evidence>
<dbReference type="GO" id="GO:0016020">
    <property type="term" value="C:membrane"/>
    <property type="evidence" value="ECO:0007669"/>
    <property type="project" value="UniProtKB-SubCell"/>
</dbReference>
<organism evidence="10 11">
    <name type="scientific">Heterodera schachtii</name>
    <name type="common">Sugarbeet cyst nematode worm</name>
    <name type="synonym">Tylenchus schachtii</name>
    <dbReference type="NCBI Taxonomy" id="97005"/>
    <lineage>
        <taxon>Eukaryota</taxon>
        <taxon>Metazoa</taxon>
        <taxon>Ecdysozoa</taxon>
        <taxon>Nematoda</taxon>
        <taxon>Chromadorea</taxon>
        <taxon>Rhabditida</taxon>
        <taxon>Tylenchina</taxon>
        <taxon>Tylenchomorpha</taxon>
        <taxon>Tylenchoidea</taxon>
        <taxon>Heteroderidae</taxon>
        <taxon>Heteroderinae</taxon>
        <taxon>Heterodera</taxon>
    </lineage>
</organism>
<dbReference type="InterPro" id="IPR003439">
    <property type="entry name" value="ABC_transporter-like_ATP-bd"/>
</dbReference>
<reference evidence="10 11" key="1">
    <citation type="submission" date="2024-10" db="EMBL/GenBank/DDBJ databases">
        <authorList>
            <person name="Kim D."/>
        </authorList>
    </citation>
    <scope>NUCLEOTIDE SEQUENCE [LARGE SCALE GENOMIC DNA]</scope>
    <source>
        <strain evidence="10">Taebaek</strain>
    </source>
</reference>
<keyword evidence="5" id="KW-1133">Transmembrane helix</keyword>
<evidence type="ECO:0000313" key="11">
    <source>
        <dbReference type="Proteomes" id="UP001620645"/>
    </source>
</evidence>
<feature type="coiled-coil region" evidence="7">
    <location>
        <begin position="239"/>
        <end position="273"/>
    </location>
</feature>
<evidence type="ECO:0000256" key="1">
    <source>
        <dbReference type="ARBA" id="ARBA00004141"/>
    </source>
</evidence>
<dbReference type="InterPro" id="IPR050352">
    <property type="entry name" value="ABCG_transporters"/>
</dbReference>
<evidence type="ECO:0000256" key="7">
    <source>
        <dbReference type="SAM" id="Coils"/>
    </source>
</evidence>
<feature type="region of interest" description="Disordered" evidence="8">
    <location>
        <begin position="1"/>
        <end position="21"/>
    </location>
</feature>
<protein>
    <recommendedName>
        <fullName evidence="9">ABC transporter domain-containing protein</fullName>
    </recommendedName>
</protein>
<name>A0ABD2IQR2_HETSC</name>
<dbReference type="PANTHER" id="PTHR48041:SF139">
    <property type="entry name" value="PROTEIN SCARLET"/>
    <property type="match status" value="1"/>
</dbReference>
<evidence type="ECO:0000256" key="2">
    <source>
        <dbReference type="ARBA" id="ARBA00005814"/>
    </source>
</evidence>
<keyword evidence="3" id="KW-0813">Transport</keyword>
<keyword evidence="11" id="KW-1185">Reference proteome</keyword>
<dbReference type="Gene3D" id="3.40.50.300">
    <property type="entry name" value="P-loop containing nucleotide triphosphate hydrolases"/>
    <property type="match status" value="1"/>
</dbReference>
<dbReference type="EMBL" id="JBICCN010000300">
    <property type="protein sequence ID" value="KAL3079811.1"/>
    <property type="molecule type" value="Genomic_DNA"/>
</dbReference>
<dbReference type="PROSITE" id="PS50893">
    <property type="entry name" value="ABC_TRANSPORTER_2"/>
    <property type="match status" value="1"/>
</dbReference>
<dbReference type="Pfam" id="PF00005">
    <property type="entry name" value="ABC_tran"/>
    <property type="match status" value="1"/>
</dbReference>
<feature type="domain" description="ABC transporter" evidence="9">
    <location>
        <begin position="32"/>
        <end position="258"/>
    </location>
</feature>
<feature type="compositionally biased region" description="Low complexity" evidence="8">
    <location>
        <begin position="332"/>
        <end position="375"/>
    </location>
</feature>
<dbReference type="PANTHER" id="PTHR48041">
    <property type="entry name" value="ABC TRANSPORTER G FAMILY MEMBER 28"/>
    <property type="match status" value="1"/>
</dbReference>